<comment type="caution">
    <text evidence="1">The sequence shown here is derived from an EMBL/GenBank/DDBJ whole genome shotgun (WGS) entry which is preliminary data.</text>
</comment>
<evidence type="ECO:0008006" key="3">
    <source>
        <dbReference type="Google" id="ProtNLM"/>
    </source>
</evidence>
<organism evidence="1 2">
    <name type="scientific">Streptomyces violaceorubidus</name>
    <dbReference type="NCBI Taxonomy" id="284042"/>
    <lineage>
        <taxon>Bacteria</taxon>
        <taxon>Bacillati</taxon>
        <taxon>Actinomycetota</taxon>
        <taxon>Actinomycetes</taxon>
        <taxon>Kitasatosporales</taxon>
        <taxon>Streptomycetaceae</taxon>
        <taxon>Streptomyces</taxon>
    </lineage>
</organism>
<name>A0ABV1T603_9ACTN</name>
<evidence type="ECO:0000313" key="2">
    <source>
        <dbReference type="Proteomes" id="UP001496720"/>
    </source>
</evidence>
<dbReference type="RefSeq" id="WP_352150571.1">
    <property type="nucleotide sequence ID" value="NZ_JBEOZY010000068.1"/>
</dbReference>
<dbReference type="Proteomes" id="UP001496720">
    <property type="component" value="Unassembled WGS sequence"/>
</dbReference>
<sequence>MVADRNGDRQVAVGAAHAIEAVIEVVLGHAPSGRAGEREVRPEERHREPRWMITVTDTAGKYVPELSDDGSHFPYEFVGTVVLKNSRDDRPGQFQCPVHRNRFAGAGEVSQKLLSFRARSTRFRWSGIGLVVPWEWWPVGSS</sequence>
<dbReference type="EMBL" id="JBEOZY010000068">
    <property type="protein sequence ID" value="MER6169412.1"/>
    <property type="molecule type" value="Genomic_DNA"/>
</dbReference>
<protein>
    <recommendedName>
        <fullName evidence="3">Rieske domain-containing protein</fullName>
    </recommendedName>
</protein>
<accession>A0ABV1T603</accession>
<reference evidence="1 2" key="1">
    <citation type="submission" date="2024-06" db="EMBL/GenBank/DDBJ databases">
        <title>The Natural Products Discovery Center: Release of the First 8490 Sequenced Strains for Exploring Actinobacteria Biosynthetic Diversity.</title>
        <authorList>
            <person name="Kalkreuter E."/>
            <person name="Kautsar S.A."/>
            <person name="Yang D."/>
            <person name="Bader C.D."/>
            <person name="Teijaro C.N."/>
            <person name="Fluegel L."/>
            <person name="Davis C.M."/>
            <person name="Simpson J.R."/>
            <person name="Lauterbach L."/>
            <person name="Steele A.D."/>
            <person name="Gui C."/>
            <person name="Meng S."/>
            <person name="Li G."/>
            <person name="Viehrig K."/>
            <person name="Ye F."/>
            <person name="Su P."/>
            <person name="Kiefer A.F."/>
            <person name="Nichols A."/>
            <person name="Cepeda A.J."/>
            <person name="Yan W."/>
            <person name="Fan B."/>
            <person name="Jiang Y."/>
            <person name="Adhikari A."/>
            <person name="Zheng C.-J."/>
            <person name="Schuster L."/>
            <person name="Cowan T.M."/>
            <person name="Smanski M.J."/>
            <person name="Chevrette M.G."/>
            <person name="De Carvalho L.P.S."/>
            <person name="Shen B."/>
        </authorList>
    </citation>
    <scope>NUCLEOTIDE SEQUENCE [LARGE SCALE GENOMIC DNA]</scope>
    <source>
        <strain evidence="1 2">NPDC001615</strain>
    </source>
</reference>
<proteinExistence type="predicted"/>
<gene>
    <name evidence="1" type="ORF">ABT188_33555</name>
</gene>
<keyword evidence="2" id="KW-1185">Reference proteome</keyword>
<feature type="non-terminal residue" evidence="1">
    <location>
        <position position="142"/>
    </location>
</feature>
<evidence type="ECO:0000313" key="1">
    <source>
        <dbReference type="EMBL" id="MER6169412.1"/>
    </source>
</evidence>